<feature type="chain" id="PRO_5019750243" evidence="1">
    <location>
        <begin position="19"/>
        <end position="456"/>
    </location>
</feature>
<dbReference type="PANTHER" id="PTHR37957">
    <property type="entry name" value="BLR7070 PROTEIN"/>
    <property type="match status" value="1"/>
</dbReference>
<sequence length="456" mass="48063">MRRSLAVLFAGLAMPALAAPFTLLPVSHPALAAVERYEVSAPALAYRGADAAAFAGSLPLAVGSALSFKGYEKGSAALEFWAVTDRGPNADSPEVLNGGTRYASKLFPVPAFVPTVVQLRVSLAEAATVGRMLPLREAGRAISGLPLPQGAVGASGEIGLDEKLQPLPYDTLGFDPEGIAADKQGNLWLVDEYGPFLARVDAASGEIRQRYAPGSGLPAILAARQPNRGFEGVTVTPSGKVVAIVQSTLDVDGRTRHGARFSRIVELDPASGTVRQFGYPVPAHYNKAGDMKLGDIVALSDSRFAVIEQGKDQDKRMHNDITLIDLATATALDGKTLADGRALEYGDDAMLAAAGIQLARRTLALDLRALGWTAEKAEGLTLVENNQLALINDNDFGVRSEVQGSAAKLAQLQVAAGQLQNLAGQRQDGVRVAIAPNREATELWLITLQKPLHALP</sequence>
<gene>
    <name evidence="3" type="ORF">C8E02_2999</name>
</gene>
<dbReference type="RefSeq" id="WP_120811960.1">
    <property type="nucleotide sequence ID" value="NZ_RBID01000018.1"/>
</dbReference>
<reference evidence="3 4" key="1">
    <citation type="submission" date="2018-10" db="EMBL/GenBank/DDBJ databases">
        <title>Genomic Encyclopedia of Type Strains, Phase IV (KMG-IV): sequencing the most valuable type-strain genomes for metagenomic binning, comparative biology and taxonomic classification.</title>
        <authorList>
            <person name="Goeker M."/>
        </authorList>
    </citation>
    <scope>NUCLEOTIDE SEQUENCE [LARGE SCALE GENOMIC DNA]</scope>
    <source>
        <strain evidence="3 4">DSM 3303</strain>
    </source>
</reference>
<dbReference type="EMBL" id="RBID01000018">
    <property type="protein sequence ID" value="RKQ54738.1"/>
    <property type="molecule type" value="Genomic_DNA"/>
</dbReference>
<comment type="caution">
    <text evidence="3">The sequence shown here is derived from an EMBL/GenBank/DDBJ whole genome shotgun (WGS) entry which is preliminary data.</text>
</comment>
<dbReference type="Pfam" id="PF13449">
    <property type="entry name" value="Phytase-like"/>
    <property type="match status" value="1"/>
</dbReference>
<evidence type="ECO:0000313" key="3">
    <source>
        <dbReference type="EMBL" id="RKQ54738.1"/>
    </source>
</evidence>
<dbReference type="Gene3D" id="2.130.10.10">
    <property type="entry name" value="YVTN repeat-like/Quinoprotein amine dehydrogenase"/>
    <property type="match status" value="1"/>
</dbReference>
<dbReference type="Proteomes" id="UP000279384">
    <property type="component" value="Unassembled WGS sequence"/>
</dbReference>
<evidence type="ECO:0000256" key="1">
    <source>
        <dbReference type="SAM" id="SignalP"/>
    </source>
</evidence>
<dbReference type="InterPro" id="IPR015943">
    <property type="entry name" value="WD40/YVTN_repeat-like_dom_sf"/>
</dbReference>
<dbReference type="AlphaFoldDB" id="A0A495B172"/>
<name>A0A495B172_VOGIN</name>
<dbReference type="SUPFAM" id="SSF101898">
    <property type="entry name" value="NHL repeat"/>
    <property type="match status" value="1"/>
</dbReference>
<organism evidence="3 4">
    <name type="scientific">Vogesella indigofera</name>
    <name type="common">Pseudomonas indigofera</name>
    <dbReference type="NCBI Taxonomy" id="45465"/>
    <lineage>
        <taxon>Bacteria</taxon>
        <taxon>Pseudomonadati</taxon>
        <taxon>Pseudomonadota</taxon>
        <taxon>Betaproteobacteria</taxon>
        <taxon>Neisseriales</taxon>
        <taxon>Chromobacteriaceae</taxon>
        <taxon>Vogesella</taxon>
    </lineage>
</organism>
<dbReference type="PANTHER" id="PTHR37957:SF1">
    <property type="entry name" value="PHYTASE-LIKE DOMAIN-CONTAINING PROTEIN"/>
    <property type="match status" value="1"/>
</dbReference>
<proteinExistence type="predicted"/>
<feature type="domain" description="Phytase-like" evidence="2">
    <location>
        <begin position="78"/>
        <end position="396"/>
    </location>
</feature>
<feature type="signal peptide" evidence="1">
    <location>
        <begin position="1"/>
        <end position="18"/>
    </location>
</feature>
<protein>
    <submittedName>
        <fullName evidence="3">Phytase-like protein with esterase activity</fullName>
    </submittedName>
</protein>
<evidence type="ECO:0000259" key="2">
    <source>
        <dbReference type="Pfam" id="PF13449"/>
    </source>
</evidence>
<evidence type="ECO:0000313" key="4">
    <source>
        <dbReference type="Proteomes" id="UP000279384"/>
    </source>
</evidence>
<keyword evidence="1" id="KW-0732">Signal</keyword>
<dbReference type="InterPro" id="IPR027372">
    <property type="entry name" value="Phytase-like_dom"/>
</dbReference>
<accession>A0A495B172</accession>